<dbReference type="InterPro" id="IPR001138">
    <property type="entry name" value="Zn2Cys6_DnaBD"/>
</dbReference>
<dbReference type="GO" id="GO:0000981">
    <property type="term" value="F:DNA-binding transcription factor activity, RNA polymerase II-specific"/>
    <property type="evidence" value="ECO:0007669"/>
    <property type="project" value="InterPro"/>
</dbReference>
<feature type="compositionally biased region" description="Basic and acidic residues" evidence="1">
    <location>
        <begin position="377"/>
        <end position="400"/>
    </location>
</feature>
<feature type="compositionally biased region" description="Basic and acidic residues" evidence="1">
    <location>
        <begin position="547"/>
        <end position="556"/>
    </location>
</feature>
<evidence type="ECO:0000259" key="2">
    <source>
        <dbReference type="PROSITE" id="PS50048"/>
    </source>
</evidence>
<feature type="domain" description="Zn(2)-C6 fungal-type" evidence="2">
    <location>
        <begin position="83"/>
        <end position="122"/>
    </location>
</feature>
<feature type="compositionally biased region" description="Basic and acidic residues" evidence="1">
    <location>
        <begin position="449"/>
        <end position="460"/>
    </location>
</feature>
<feature type="region of interest" description="Disordered" evidence="1">
    <location>
        <begin position="376"/>
        <end position="400"/>
    </location>
</feature>
<dbReference type="GO" id="GO:0008270">
    <property type="term" value="F:zinc ion binding"/>
    <property type="evidence" value="ECO:0007669"/>
    <property type="project" value="InterPro"/>
</dbReference>
<evidence type="ECO:0000256" key="1">
    <source>
        <dbReference type="SAM" id="MobiDB-lite"/>
    </source>
</evidence>
<sequence length="1229" mass="138800">MFHELIPPPGSNTRGAVPSNSSHLPLNPADHRSLLHSVTSPTQSYSHDPALHNDESAPAMSAASLNISDTSHGANKRPVARRACLLCREKKIKCDGEMILMDPQEPQPVCSNCKFLGTECVFVRSMRGGRRRRRADPPLPCQNPGFMKKAREILDQSTLQFAGERPPSGPLQIPHFQPSQADTPPVNTAVSHMHMPGPGKLDSSTTLASTHSAPWEPPLVADLHPPSFMKLKLPSPTLLHSTSSFSRDSVSGVSSTISMDQDMPKRGHLHELHRKHDHHREHPHYHGPHARDAWRHETGPSFKGKHKWHHRHHDPYTPPPSAFYPPFPAYFHGPPPPPPPHFPYGAPMPPHMMYHAPPYLHHDPRGRHGSPMPYDFPNDRRSPEVHEKELHEKKRMHDDREFATSRGHGADFGPHGPHHPFGYHAYPEPHGPRDYGTPQVPQMLRKPRDHSPYFMKDHAPHQVPGPHISHLPYEHAQKYDLGHERKNHIGLDTPKSFEHEQHWSQGQFDRVRPTQHSPVNGFSDETGVGSGTARTDASGQRNQESLLRQDRTRDSGSRQAPPELHEYLDSCAPNKKKSGEAKGFLSGRSACRENPPSQSDDRSARISNKSTRYNQQRNDSMGESTTSSKSDASMDSSRSGDDRCLDQGLGAKVGVRNYELARENLIVPPFAPEHATFLASKTTNAPDFTHDSSKALENTPWHRSFREDDLVENNLPSETTLLAAVDFYYDHLHPNHMLLPSKKDFLKWFLPSSEGSIYHAILANVCARRKLPIDERELIWIEKALKFSDNLNDFGMLLCYALCCRTSAVKDDLKKNAQFTAEVFNIVESNRYVEILRLKRGELNRRKTYEKECILRVVWALWCGILLVRLNSGHPYSLPEDVTEHDSLRTMSFVELSSKLPLPLSSDGFIELDDTRRLTLEEFRNNKLDDMNFVTKAMLILRDTLDKISSGTLVEEDLSVDSDFERRLSSSTYESKDNVVTLSRPHVKANFVLRFAKLTRGLHFVKDVMIFHHLIGLKPTEDGDDASSIAPRAINYVKALSGSDLINIEQIESQVIAMSDFQWSCALYSLTELAEMSKILFLHVGEESERKLRVRYDRSPEVKDGSGHNDNVEHVLLEGSELLDWCLSLLIGVIPSFIVLGCFVKLNRHPGKIEVEFLRSSPSKSIFVPMTLESDVTEVFDRKWLVACFEKVAYVLKARLQCGATAQTATVTNIHRVGHFMEEIVQRLG</sequence>
<accession>A0A4V1AE24</accession>
<dbReference type="InterPro" id="IPR036864">
    <property type="entry name" value="Zn2-C6_fun-type_DNA-bd_sf"/>
</dbReference>
<dbReference type="STRING" id="2163413.A0A4V1AE24"/>
<protein>
    <submittedName>
        <fullName evidence="3">Zn(2)-Cys(6) binuclear cluster domain-containing protein</fullName>
    </submittedName>
</protein>
<dbReference type="PANTHER" id="PTHR47431:SF1">
    <property type="entry name" value="ZN(II)2CYS6 TRANSCRIPTION FACTOR (EUROFUNG)"/>
    <property type="match status" value="1"/>
</dbReference>
<dbReference type="SMART" id="SM00066">
    <property type="entry name" value="GAL4"/>
    <property type="match status" value="1"/>
</dbReference>
<evidence type="ECO:0000313" key="3">
    <source>
        <dbReference type="EMBL" id="QBM87723.1"/>
    </source>
</evidence>
<dbReference type="Pfam" id="PF00172">
    <property type="entry name" value="Zn_clus"/>
    <property type="match status" value="1"/>
</dbReference>
<reference evidence="4" key="1">
    <citation type="submission" date="2019-03" db="EMBL/GenBank/DDBJ databases">
        <title>Snf2 controls pulcherriminic acid biosynthesis and connects pigmentation and antifungal activity of the yeast Metschnikowia pulcherrima.</title>
        <authorList>
            <person name="Gore-Lloyd D."/>
            <person name="Sumann I."/>
            <person name="Brachmann A.O."/>
            <person name="Schneeberger K."/>
            <person name="Ortiz-Merino R.A."/>
            <person name="Moreno-Beltran M."/>
            <person name="Schlaefli M."/>
            <person name="Kirner P."/>
            <person name="Santos Kron A."/>
            <person name="Wolfe K.H."/>
            <person name="Piel J."/>
            <person name="Ahrens C.H."/>
            <person name="Henk D."/>
            <person name="Freimoser F.M."/>
        </authorList>
    </citation>
    <scope>NUCLEOTIDE SEQUENCE [LARGE SCALE GENOMIC DNA]</scope>
    <source>
        <strain evidence="4">APC 1.2</strain>
    </source>
</reference>
<evidence type="ECO:0000313" key="4">
    <source>
        <dbReference type="Proteomes" id="UP000292447"/>
    </source>
</evidence>
<name>A0A4V1AE24_9ASCO</name>
<dbReference type="Proteomes" id="UP000292447">
    <property type="component" value="Chromosome II"/>
</dbReference>
<feature type="compositionally biased region" description="Pro residues" evidence="1">
    <location>
        <begin position="1"/>
        <end position="10"/>
    </location>
</feature>
<dbReference type="PROSITE" id="PS50048">
    <property type="entry name" value="ZN2_CY6_FUNGAL_2"/>
    <property type="match status" value="1"/>
</dbReference>
<keyword evidence="4" id="KW-1185">Reference proteome</keyword>
<dbReference type="SUPFAM" id="SSF57701">
    <property type="entry name" value="Zn2/Cys6 DNA-binding domain"/>
    <property type="match status" value="1"/>
</dbReference>
<organism evidence="3 4">
    <name type="scientific">Metschnikowia aff. pulcherrima</name>
    <dbReference type="NCBI Taxonomy" id="2163413"/>
    <lineage>
        <taxon>Eukaryota</taxon>
        <taxon>Fungi</taxon>
        <taxon>Dikarya</taxon>
        <taxon>Ascomycota</taxon>
        <taxon>Saccharomycotina</taxon>
        <taxon>Pichiomycetes</taxon>
        <taxon>Metschnikowiaceae</taxon>
        <taxon>Metschnikowia</taxon>
    </lineage>
</organism>
<feature type="compositionally biased region" description="Low complexity" evidence="1">
    <location>
        <begin position="241"/>
        <end position="258"/>
    </location>
</feature>
<dbReference type="Gene3D" id="4.10.240.10">
    <property type="entry name" value="Zn(2)-C6 fungal-type DNA-binding domain"/>
    <property type="match status" value="1"/>
</dbReference>
<feature type="region of interest" description="Disordered" evidence="1">
    <location>
        <begin position="511"/>
        <end position="645"/>
    </location>
</feature>
<dbReference type="PANTHER" id="PTHR47431">
    <property type="entry name" value="ZN(II)2CYS6 TRANSCRIPTION FACTOR (EUROFUNG)-RELATED"/>
    <property type="match status" value="1"/>
</dbReference>
<feature type="region of interest" description="Disordered" evidence="1">
    <location>
        <begin position="1"/>
        <end position="29"/>
    </location>
</feature>
<feature type="region of interest" description="Disordered" evidence="1">
    <location>
        <begin position="241"/>
        <end position="261"/>
    </location>
</feature>
<dbReference type="EMBL" id="CP034457">
    <property type="protein sequence ID" value="QBM87723.1"/>
    <property type="molecule type" value="Genomic_DNA"/>
</dbReference>
<dbReference type="AlphaFoldDB" id="A0A4V1AE24"/>
<feature type="compositionally biased region" description="Low complexity" evidence="1">
    <location>
        <begin position="624"/>
        <end position="637"/>
    </location>
</feature>
<feature type="compositionally biased region" description="Polar residues" evidence="1">
    <location>
        <begin position="605"/>
        <end position="623"/>
    </location>
</feature>
<feature type="region of interest" description="Disordered" evidence="1">
    <location>
        <begin position="445"/>
        <end position="470"/>
    </location>
</feature>
<proteinExistence type="predicted"/>
<feature type="compositionally biased region" description="Polar residues" evidence="1">
    <location>
        <begin position="532"/>
        <end position="546"/>
    </location>
</feature>
<gene>
    <name evidence="3" type="primary">MPUL0B09320</name>
    <name evidence="3" type="ORF">METSCH_B09320</name>
</gene>
<feature type="compositionally biased region" description="Polar residues" evidence="1">
    <location>
        <begin position="11"/>
        <end position="24"/>
    </location>
</feature>
<dbReference type="CDD" id="cd00067">
    <property type="entry name" value="GAL4"/>
    <property type="match status" value="1"/>
</dbReference>